<gene>
    <name evidence="1" type="ORF">DPMN_117494</name>
</gene>
<dbReference type="EMBL" id="JAIWYP010000004">
    <property type="protein sequence ID" value="KAH3843959.1"/>
    <property type="molecule type" value="Genomic_DNA"/>
</dbReference>
<evidence type="ECO:0000313" key="1">
    <source>
        <dbReference type="EMBL" id="KAH3843959.1"/>
    </source>
</evidence>
<protein>
    <submittedName>
        <fullName evidence="1">Uncharacterized protein</fullName>
    </submittedName>
</protein>
<proteinExistence type="predicted"/>
<reference evidence="1" key="2">
    <citation type="submission" date="2020-11" db="EMBL/GenBank/DDBJ databases">
        <authorList>
            <person name="McCartney M.A."/>
            <person name="Auch B."/>
            <person name="Kono T."/>
            <person name="Mallez S."/>
            <person name="Becker A."/>
            <person name="Gohl D.M."/>
            <person name="Silverstein K.A.T."/>
            <person name="Koren S."/>
            <person name="Bechman K.B."/>
            <person name="Herman A."/>
            <person name="Abrahante J.E."/>
            <person name="Garbe J."/>
        </authorList>
    </citation>
    <scope>NUCLEOTIDE SEQUENCE</scope>
    <source>
        <strain evidence="1">Duluth1</strain>
        <tissue evidence="1">Whole animal</tissue>
    </source>
</reference>
<accession>A0A9D4QUH3</accession>
<dbReference type="AlphaFoldDB" id="A0A9D4QUH3"/>
<dbReference type="Proteomes" id="UP000828390">
    <property type="component" value="Unassembled WGS sequence"/>
</dbReference>
<evidence type="ECO:0000313" key="2">
    <source>
        <dbReference type="Proteomes" id="UP000828390"/>
    </source>
</evidence>
<organism evidence="1 2">
    <name type="scientific">Dreissena polymorpha</name>
    <name type="common">Zebra mussel</name>
    <name type="synonym">Mytilus polymorpha</name>
    <dbReference type="NCBI Taxonomy" id="45954"/>
    <lineage>
        <taxon>Eukaryota</taxon>
        <taxon>Metazoa</taxon>
        <taxon>Spiralia</taxon>
        <taxon>Lophotrochozoa</taxon>
        <taxon>Mollusca</taxon>
        <taxon>Bivalvia</taxon>
        <taxon>Autobranchia</taxon>
        <taxon>Heteroconchia</taxon>
        <taxon>Euheterodonta</taxon>
        <taxon>Imparidentia</taxon>
        <taxon>Neoheterodontei</taxon>
        <taxon>Myida</taxon>
        <taxon>Dreissenoidea</taxon>
        <taxon>Dreissenidae</taxon>
        <taxon>Dreissena</taxon>
    </lineage>
</organism>
<sequence length="178" mass="19790">MLFSNDKKADIDSSTKFVNYLSIAHVQSIYSSQTLKHILHFDWSYPVRLSANESGVRMTLSLVVKKSNLNSVQSCHQNDTGEKNFGADATNSSDQGLIKFENVIDQPSGNANVECVTEEEMVNIEALCVTAQEERGVTYLTVKIDSAPTCFIQNHCNFPLYIGQAMMNLTLKGNNLFL</sequence>
<comment type="caution">
    <text evidence="1">The sequence shown here is derived from an EMBL/GenBank/DDBJ whole genome shotgun (WGS) entry which is preliminary data.</text>
</comment>
<reference evidence="1" key="1">
    <citation type="journal article" date="2019" name="bioRxiv">
        <title>The Genome of the Zebra Mussel, Dreissena polymorpha: A Resource for Invasive Species Research.</title>
        <authorList>
            <person name="McCartney M.A."/>
            <person name="Auch B."/>
            <person name="Kono T."/>
            <person name="Mallez S."/>
            <person name="Zhang Y."/>
            <person name="Obille A."/>
            <person name="Becker A."/>
            <person name="Abrahante J.E."/>
            <person name="Garbe J."/>
            <person name="Badalamenti J.P."/>
            <person name="Herman A."/>
            <person name="Mangelson H."/>
            <person name="Liachko I."/>
            <person name="Sullivan S."/>
            <person name="Sone E.D."/>
            <person name="Koren S."/>
            <person name="Silverstein K.A.T."/>
            <person name="Beckman K.B."/>
            <person name="Gohl D.M."/>
        </authorList>
    </citation>
    <scope>NUCLEOTIDE SEQUENCE</scope>
    <source>
        <strain evidence="1">Duluth1</strain>
        <tissue evidence="1">Whole animal</tissue>
    </source>
</reference>
<name>A0A9D4QUH3_DREPO</name>
<keyword evidence="2" id="KW-1185">Reference proteome</keyword>